<protein>
    <recommendedName>
        <fullName evidence="2">UspA domain-containing protein</fullName>
    </recommendedName>
</protein>
<reference evidence="3 4" key="1">
    <citation type="submission" date="2014-05" db="EMBL/GenBank/DDBJ databases">
        <title>De novo Genome Sequence of Spirocheata sp.</title>
        <authorList>
            <person name="Shivani Y."/>
            <person name="Subhash Y."/>
            <person name="Tushar L."/>
            <person name="Sasikala C."/>
            <person name="Ramana C.V."/>
        </authorList>
    </citation>
    <scope>NUCLEOTIDE SEQUENCE [LARGE SCALE GENOMIC DNA]</scope>
    <source>
        <strain evidence="3 4">JC230</strain>
    </source>
</reference>
<evidence type="ECO:0000259" key="2">
    <source>
        <dbReference type="Pfam" id="PF00582"/>
    </source>
</evidence>
<feature type="domain" description="UspA" evidence="2">
    <location>
        <begin position="1"/>
        <end position="142"/>
    </location>
</feature>
<dbReference type="AlphaFoldDB" id="A0A098QYH0"/>
<evidence type="ECO:0000313" key="3">
    <source>
        <dbReference type="EMBL" id="KGE72719.1"/>
    </source>
</evidence>
<comment type="caution">
    <text evidence="3">The sequence shown here is derived from an EMBL/GenBank/DDBJ whole genome shotgun (WGS) entry which is preliminary data.</text>
</comment>
<evidence type="ECO:0000256" key="1">
    <source>
        <dbReference type="ARBA" id="ARBA00008791"/>
    </source>
</evidence>
<dbReference type="SUPFAM" id="SSF52402">
    <property type="entry name" value="Adenine nucleotide alpha hydrolases-like"/>
    <property type="match status" value="1"/>
</dbReference>
<dbReference type="Pfam" id="PF00582">
    <property type="entry name" value="Usp"/>
    <property type="match status" value="1"/>
</dbReference>
<dbReference type="Gene3D" id="3.40.50.620">
    <property type="entry name" value="HUPs"/>
    <property type="match status" value="1"/>
</dbReference>
<name>A0A098QYH0_9SPIO</name>
<dbReference type="CDD" id="cd00293">
    <property type="entry name" value="USP-like"/>
    <property type="match status" value="1"/>
</dbReference>
<dbReference type="EMBL" id="JNUP01000049">
    <property type="protein sequence ID" value="KGE72719.1"/>
    <property type="molecule type" value="Genomic_DNA"/>
</dbReference>
<gene>
    <name evidence="3" type="ORF">DC28_06695</name>
</gene>
<dbReference type="InterPro" id="IPR006015">
    <property type="entry name" value="Universal_stress_UspA"/>
</dbReference>
<dbReference type="eggNOG" id="COG0589">
    <property type="taxonomic scope" value="Bacteria"/>
</dbReference>
<evidence type="ECO:0000313" key="4">
    <source>
        <dbReference type="Proteomes" id="UP000029692"/>
    </source>
</evidence>
<organism evidence="3 4">
    <name type="scientific">Spirochaeta lutea</name>
    <dbReference type="NCBI Taxonomy" id="1480694"/>
    <lineage>
        <taxon>Bacteria</taxon>
        <taxon>Pseudomonadati</taxon>
        <taxon>Spirochaetota</taxon>
        <taxon>Spirochaetia</taxon>
        <taxon>Spirochaetales</taxon>
        <taxon>Spirochaetaceae</taxon>
        <taxon>Spirochaeta</taxon>
    </lineage>
</organism>
<sequence>MSTKILICIDFSPLTPRIVKTGKELAKALNLGVHLVHAQPEKPSAPTAVVHQGADPSLGREMMKEIKELNNLKSDFEEEDIPCSYATPRGKTSDVIAAEAAKVEAPYIVLGSHGNGAMYHLVVGSVAEGVMKKLDTPVILVPAQQRLDREAGR</sequence>
<proteinExistence type="inferred from homology"/>
<dbReference type="PANTHER" id="PTHR46268:SF6">
    <property type="entry name" value="UNIVERSAL STRESS PROTEIN UP12"/>
    <property type="match status" value="1"/>
</dbReference>
<keyword evidence="4" id="KW-1185">Reference proteome</keyword>
<dbReference type="STRING" id="1480694.DC28_06695"/>
<dbReference type="PANTHER" id="PTHR46268">
    <property type="entry name" value="STRESS RESPONSE PROTEIN NHAX"/>
    <property type="match status" value="1"/>
</dbReference>
<dbReference type="PRINTS" id="PR01438">
    <property type="entry name" value="UNVRSLSTRESS"/>
</dbReference>
<dbReference type="InterPro" id="IPR006016">
    <property type="entry name" value="UspA"/>
</dbReference>
<dbReference type="InterPro" id="IPR014729">
    <property type="entry name" value="Rossmann-like_a/b/a_fold"/>
</dbReference>
<dbReference type="RefSeq" id="WP_037546991.1">
    <property type="nucleotide sequence ID" value="NZ_JNUP01000049.1"/>
</dbReference>
<comment type="similarity">
    <text evidence="1">Belongs to the universal stress protein A family.</text>
</comment>
<dbReference type="Proteomes" id="UP000029692">
    <property type="component" value="Unassembled WGS sequence"/>
</dbReference>
<accession>A0A098QYH0</accession>